<protein>
    <submittedName>
        <fullName evidence="4">Transposase for insertion sequence element IS231D</fullName>
    </submittedName>
</protein>
<dbReference type="SUPFAM" id="SSF53098">
    <property type="entry name" value="Ribonuclease H-like"/>
    <property type="match status" value="1"/>
</dbReference>
<keyword evidence="2" id="KW-1133">Transmembrane helix</keyword>
<evidence type="ECO:0000256" key="1">
    <source>
        <dbReference type="ARBA" id="ARBA00002286"/>
    </source>
</evidence>
<dbReference type="Pfam" id="PF01609">
    <property type="entry name" value="DDE_Tnp_1"/>
    <property type="match status" value="1"/>
</dbReference>
<dbReference type="EMBL" id="AHFB01000125">
    <property type="protein sequence ID" value="EOO26381.1"/>
    <property type="molecule type" value="Genomic_DNA"/>
</dbReference>
<evidence type="ECO:0000256" key="2">
    <source>
        <dbReference type="SAM" id="Phobius"/>
    </source>
</evidence>
<dbReference type="GO" id="GO:0006313">
    <property type="term" value="P:DNA transposition"/>
    <property type="evidence" value="ECO:0007669"/>
    <property type="project" value="InterPro"/>
</dbReference>
<organism evidence="4 5">
    <name type="scientific">Bacillus cereus VD133</name>
    <dbReference type="NCBI Taxonomy" id="1053233"/>
    <lineage>
        <taxon>Bacteria</taxon>
        <taxon>Bacillati</taxon>
        <taxon>Bacillota</taxon>
        <taxon>Bacilli</taxon>
        <taxon>Bacillales</taxon>
        <taxon>Bacillaceae</taxon>
        <taxon>Bacillus</taxon>
        <taxon>Bacillus cereus group</taxon>
    </lineage>
</organism>
<dbReference type="GO" id="GO:0003677">
    <property type="term" value="F:DNA binding"/>
    <property type="evidence" value="ECO:0007669"/>
    <property type="project" value="InterPro"/>
</dbReference>
<evidence type="ECO:0000313" key="4">
    <source>
        <dbReference type="EMBL" id="EOO26381.1"/>
    </source>
</evidence>
<comment type="caution">
    <text evidence="4">The sequence shown here is derived from an EMBL/GenBank/DDBJ whole genome shotgun (WGS) entry which is preliminary data.</text>
</comment>
<dbReference type="AlphaFoldDB" id="A0A9W5PL67"/>
<dbReference type="Gene3D" id="3.90.350.10">
    <property type="entry name" value="Transposase Inhibitor Protein From Tn5, Chain A, domain 1"/>
    <property type="match status" value="1"/>
</dbReference>
<dbReference type="InterPro" id="IPR012337">
    <property type="entry name" value="RNaseH-like_sf"/>
</dbReference>
<accession>A0A9W5PL67</accession>
<dbReference type="GO" id="GO:0004803">
    <property type="term" value="F:transposase activity"/>
    <property type="evidence" value="ECO:0007669"/>
    <property type="project" value="InterPro"/>
</dbReference>
<sequence length="141" mass="17240">REKKKGMKYSTRSKRLSSINVYMTNTPTDIVPMGQVHDWYSLRWQIEILFKTWKSFFQIHQCKKIKPERWECHLYGQLIAILLCSSIMFQMRQLLLMKKKRELSEYKAIYMIRDYFLLLFQAIQKDTQELSKVLYRLFNLL</sequence>
<evidence type="ECO:0000313" key="5">
    <source>
        <dbReference type="Proteomes" id="UP000014018"/>
    </source>
</evidence>
<proteinExistence type="predicted"/>
<feature type="transmembrane region" description="Helical" evidence="2">
    <location>
        <begin position="74"/>
        <end position="91"/>
    </location>
</feature>
<keyword evidence="2" id="KW-0472">Membrane</keyword>
<evidence type="ECO:0000259" key="3">
    <source>
        <dbReference type="Pfam" id="PF01609"/>
    </source>
</evidence>
<dbReference type="PANTHER" id="PTHR33258:SF1">
    <property type="entry name" value="TRANSPOSASE INSL FOR INSERTION SEQUENCE ELEMENT IS186A-RELATED"/>
    <property type="match status" value="1"/>
</dbReference>
<dbReference type="Proteomes" id="UP000014018">
    <property type="component" value="Unassembled WGS sequence"/>
</dbReference>
<feature type="domain" description="Transposase IS4-like" evidence="3">
    <location>
        <begin position="5"/>
        <end position="83"/>
    </location>
</feature>
<gene>
    <name evidence="4" type="ORF">IIU_06016</name>
</gene>
<dbReference type="InterPro" id="IPR002559">
    <property type="entry name" value="Transposase_11"/>
</dbReference>
<keyword evidence="2" id="KW-0812">Transmembrane</keyword>
<dbReference type="PANTHER" id="PTHR33258">
    <property type="entry name" value="TRANSPOSASE INSL FOR INSERTION SEQUENCE ELEMENT IS186A-RELATED"/>
    <property type="match status" value="1"/>
</dbReference>
<reference evidence="4 5" key="1">
    <citation type="submission" date="2012-12" db="EMBL/GenBank/DDBJ databases">
        <title>The Genome Sequence of Bacillus cereus VD133.</title>
        <authorList>
            <consortium name="The Broad Institute Genome Sequencing Platform"/>
            <consortium name="The Broad Institute Genome Sequencing Center for Infectious Disease"/>
            <person name="Feldgarden M."/>
            <person name="Van der Auwera G.A."/>
            <person name="Mahillon J."/>
            <person name="Duprez V."/>
            <person name="Timmery S."/>
            <person name="Mattelet C."/>
            <person name="Dierick K."/>
            <person name="Sun M."/>
            <person name="Yu Z."/>
            <person name="Zhu L."/>
            <person name="Hu X."/>
            <person name="Shank E.B."/>
            <person name="Swiecicka I."/>
            <person name="Hansen B.M."/>
            <person name="Andrup L."/>
            <person name="Walker B."/>
            <person name="Young S.K."/>
            <person name="Zeng Q."/>
            <person name="Gargeya S."/>
            <person name="Fitzgerald M."/>
            <person name="Haas B."/>
            <person name="Abouelleil A."/>
            <person name="Alvarado L."/>
            <person name="Arachchi H.M."/>
            <person name="Berlin A.M."/>
            <person name="Chapman S.B."/>
            <person name="Dewar J."/>
            <person name="Goldberg J."/>
            <person name="Griggs A."/>
            <person name="Gujja S."/>
            <person name="Hansen M."/>
            <person name="Howarth C."/>
            <person name="Imamovic A."/>
            <person name="Larimer J."/>
            <person name="McCowan C."/>
            <person name="Murphy C."/>
            <person name="Neiman D."/>
            <person name="Pearson M."/>
            <person name="Priest M."/>
            <person name="Roberts A."/>
            <person name="Saif S."/>
            <person name="Shea T."/>
            <person name="Sisk P."/>
            <person name="Sykes S."/>
            <person name="Wortman J."/>
            <person name="Nusbaum C."/>
            <person name="Birren B."/>
        </authorList>
    </citation>
    <scope>NUCLEOTIDE SEQUENCE [LARGE SCALE GENOMIC DNA]</scope>
    <source>
        <strain evidence="4 5">VD133</strain>
    </source>
</reference>
<name>A0A9W5PL67_BACCE</name>
<feature type="non-terminal residue" evidence="4">
    <location>
        <position position="1"/>
    </location>
</feature>
<comment type="function">
    <text evidence="1">Involved in the transposition of the insertion sequence.</text>
</comment>